<reference evidence="1 3" key="1">
    <citation type="submission" date="2019-09" db="EMBL/GenBank/DDBJ databases">
        <title>Photobacterium damselae subsp. damselae CDC-2227-81, a human clinical isolate.</title>
        <authorList>
            <person name="Osorio C.R."/>
        </authorList>
    </citation>
    <scope>NUCLEOTIDE SEQUENCE [LARGE SCALE GENOMIC DNA]</scope>
    <source>
        <strain evidence="1 3">CDC-2227-81</strain>
    </source>
</reference>
<dbReference type="Proteomes" id="UP000533429">
    <property type="component" value="Unassembled WGS sequence"/>
</dbReference>
<dbReference type="AlphaFoldDB" id="A0A850R634"/>
<evidence type="ECO:0000313" key="4">
    <source>
        <dbReference type="Proteomes" id="UP000533429"/>
    </source>
</evidence>
<dbReference type="EMBL" id="JABXOR010001425">
    <property type="protein sequence ID" value="NVP02899.1"/>
    <property type="molecule type" value="Genomic_DNA"/>
</dbReference>
<gene>
    <name evidence="1" type="ORF">F6450_18370</name>
    <name evidence="2" type="ORF">HWA77_22065</name>
</gene>
<evidence type="ECO:0000313" key="3">
    <source>
        <dbReference type="Proteomes" id="UP000480943"/>
    </source>
</evidence>
<evidence type="ECO:0000313" key="2">
    <source>
        <dbReference type="EMBL" id="NVP02899.1"/>
    </source>
</evidence>
<dbReference type="EMBL" id="VZUQ01000087">
    <property type="protein sequence ID" value="KAB1176197.1"/>
    <property type="molecule type" value="Genomic_DNA"/>
</dbReference>
<proteinExistence type="predicted"/>
<dbReference type="RefSeq" id="WP_151183196.1">
    <property type="nucleotide sequence ID" value="NZ_VZUQ01000087.1"/>
</dbReference>
<protein>
    <submittedName>
        <fullName evidence="2">Uncharacterized protein</fullName>
    </submittedName>
</protein>
<organism evidence="2 4">
    <name type="scientific">Photobacterium damselae subsp. damselae</name>
    <name type="common">Listonella damsela</name>
    <dbReference type="NCBI Taxonomy" id="85581"/>
    <lineage>
        <taxon>Bacteria</taxon>
        <taxon>Pseudomonadati</taxon>
        <taxon>Pseudomonadota</taxon>
        <taxon>Gammaproteobacteria</taxon>
        <taxon>Vibrionales</taxon>
        <taxon>Vibrionaceae</taxon>
        <taxon>Photobacterium</taxon>
    </lineage>
</organism>
<evidence type="ECO:0000313" key="1">
    <source>
        <dbReference type="EMBL" id="KAB1176197.1"/>
    </source>
</evidence>
<reference evidence="2 4" key="2">
    <citation type="submission" date="2020-06" db="EMBL/GenBank/DDBJ databases">
        <title>Photobacterium damselae subsp. damselae comparative genomics.</title>
        <authorList>
            <person name="Osorio C.R."/>
        </authorList>
    </citation>
    <scope>NUCLEOTIDE SEQUENCE [LARGE SCALE GENOMIC DNA]</scope>
    <source>
        <strain evidence="2 4">TW250/03</strain>
    </source>
</reference>
<accession>A0A850R634</accession>
<comment type="caution">
    <text evidence="2">The sequence shown here is derived from an EMBL/GenBank/DDBJ whole genome shotgun (WGS) entry which is preliminary data.</text>
</comment>
<name>A0A850R634_PHODD</name>
<sequence length="174" mass="20406">MTKFSQLQETKFQQSKTSSKASIHFTTMEQLVEHIIDRMVDGECFTKGDINRLIPCHLSISSDDVIKKLRHNSKFLKVTNQRPAQGDNSYWYIQTTELKEWQKAPEHARKKLNNTRMARSDKQLRGRLNTALKRKGNMTIADIQEKLTNDIEAIEMETINVQEHLNNIIYKRHH</sequence>
<dbReference type="Proteomes" id="UP000480943">
    <property type="component" value="Unassembled WGS sequence"/>
</dbReference>